<dbReference type="EMBL" id="BMFR01000002">
    <property type="protein sequence ID" value="GGG68056.1"/>
    <property type="molecule type" value="Genomic_DNA"/>
</dbReference>
<protein>
    <submittedName>
        <fullName evidence="5">Carboxylesterase</fullName>
    </submittedName>
</protein>
<name>A0A917H5A3_9BACI</name>
<reference evidence="5" key="2">
    <citation type="submission" date="2020-09" db="EMBL/GenBank/DDBJ databases">
        <authorList>
            <person name="Sun Q."/>
            <person name="Zhou Y."/>
        </authorList>
    </citation>
    <scope>NUCLEOTIDE SEQUENCE</scope>
    <source>
        <strain evidence="5">CGMCC 1.12754</strain>
    </source>
</reference>
<sequence>MAETFQVMEDAKEFYFTGNKTGVLVIHGFTGTTQSMRFLGEQLAEAGLTVYGPRLTGHGTTPEDMENAKYQDWIQTVENGLKKLKETCSEIYVAGLSMGGTLTLYLAENYPKIKGIMPINAAINMPELIETYAALASTDTRFVDGIGSDIKKEGVKELAYPKTPVKSMGEIITLSEQVRVNLDKINTPALIFSSPVDHVVPPENSQEIYQTISSEDRSIIVLENSYHVATLDNDKELIAEKCIEFIKRL</sequence>
<keyword evidence="6" id="KW-1185">Reference proteome</keyword>
<evidence type="ECO:0000313" key="5">
    <source>
        <dbReference type="EMBL" id="GGG68056.1"/>
    </source>
</evidence>
<feature type="active site" description="Nucleophile" evidence="1">
    <location>
        <position position="97"/>
    </location>
</feature>
<organism evidence="5 6">
    <name type="scientific">Virgibacillus oceani</name>
    <dbReference type="NCBI Taxonomy" id="1479511"/>
    <lineage>
        <taxon>Bacteria</taxon>
        <taxon>Bacillati</taxon>
        <taxon>Bacillota</taxon>
        <taxon>Bacilli</taxon>
        <taxon>Bacillales</taxon>
        <taxon>Bacillaceae</taxon>
        <taxon>Virgibacillus</taxon>
    </lineage>
</organism>
<dbReference type="AlphaFoldDB" id="A0A917H5A3"/>
<dbReference type="SUPFAM" id="SSF53474">
    <property type="entry name" value="alpha/beta-Hydrolases"/>
    <property type="match status" value="1"/>
</dbReference>
<dbReference type="PANTHER" id="PTHR11614">
    <property type="entry name" value="PHOSPHOLIPASE-RELATED"/>
    <property type="match status" value="1"/>
</dbReference>
<dbReference type="InterPro" id="IPR029058">
    <property type="entry name" value="AB_hydrolase_fold"/>
</dbReference>
<reference evidence="5" key="1">
    <citation type="journal article" date="2014" name="Int. J. Syst. Evol. Microbiol.">
        <title>Complete genome sequence of Corynebacterium casei LMG S-19264T (=DSM 44701T), isolated from a smear-ripened cheese.</title>
        <authorList>
            <consortium name="US DOE Joint Genome Institute (JGI-PGF)"/>
            <person name="Walter F."/>
            <person name="Albersmeier A."/>
            <person name="Kalinowski J."/>
            <person name="Ruckert C."/>
        </authorList>
    </citation>
    <scope>NUCLEOTIDE SEQUENCE</scope>
    <source>
        <strain evidence="5">CGMCC 1.12754</strain>
    </source>
</reference>
<dbReference type="InterPro" id="IPR051044">
    <property type="entry name" value="MAG_DAG_Lipase"/>
</dbReference>
<evidence type="ECO:0000256" key="2">
    <source>
        <dbReference type="PIRSR" id="PIRSR017388-2"/>
    </source>
</evidence>
<evidence type="ECO:0000256" key="3">
    <source>
        <dbReference type="PIRSR" id="PIRSR017388-3"/>
    </source>
</evidence>
<dbReference type="GO" id="GO:0052689">
    <property type="term" value="F:carboxylic ester hydrolase activity"/>
    <property type="evidence" value="ECO:0007669"/>
    <property type="project" value="InterPro"/>
</dbReference>
<dbReference type="InterPro" id="IPR012354">
    <property type="entry name" value="Esterase_lipase"/>
</dbReference>
<accession>A0A917H5A3</accession>
<feature type="site" description="Important for substrate specificity" evidence="3">
    <location>
        <position position="146"/>
    </location>
</feature>
<dbReference type="PIRSF" id="PIRSF017388">
    <property type="entry name" value="Esterase_lipase"/>
    <property type="match status" value="1"/>
</dbReference>
<dbReference type="InterPro" id="IPR022742">
    <property type="entry name" value="Hydrolase_4"/>
</dbReference>
<dbReference type="Pfam" id="PF12146">
    <property type="entry name" value="Hydrolase_4"/>
    <property type="match status" value="1"/>
</dbReference>
<comment type="caution">
    <text evidence="5">The sequence shown here is derived from an EMBL/GenBank/DDBJ whole genome shotgun (WGS) entry which is preliminary data.</text>
</comment>
<feature type="domain" description="Serine aminopeptidase S33" evidence="4">
    <location>
        <begin position="21"/>
        <end position="232"/>
    </location>
</feature>
<dbReference type="RefSeq" id="WP_188454225.1">
    <property type="nucleotide sequence ID" value="NZ_BMFR01000002.1"/>
</dbReference>
<evidence type="ECO:0000256" key="1">
    <source>
        <dbReference type="PIRSR" id="PIRSR017388-1"/>
    </source>
</evidence>
<dbReference type="Proteomes" id="UP000622860">
    <property type="component" value="Unassembled WGS sequence"/>
</dbReference>
<dbReference type="Gene3D" id="3.40.50.1820">
    <property type="entry name" value="alpha/beta hydrolase"/>
    <property type="match status" value="1"/>
</dbReference>
<feature type="binding site" evidence="2">
    <location>
        <position position="29"/>
    </location>
    <ligand>
        <name>substrate</name>
    </ligand>
</feature>
<feature type="active site" description="Charge relay system" evidence="1">
    <location>
        <position position="197"/>
    </location>
</feature>
<evidence type="ECO:0000313" key="6">
    <source>
        <dbReference type="Proteomes" id="UP000622860"/>
    </source>
</evidence>
<feature type="active site" description="Charge relay system" evidence="1">
    <location>
        <position position="227"/>
    </location>
</feature>
<feature type="binding site" evidence="2">
    <location>
        <position position="98"/>
    </location>
    <ligand>
        <name>substrate</name>
    </ligand>
</feature>
<gene>
    <name evidence="5" type="primary">yvaK</name>
    <name evidence="5" type="ORF">GCM10011398_09840</name>
</gene>
<evidence type="ECO:0000259" key="4">
    <source>
        <dbReference type="Pfam" id="PF12146"/>
    </source>
</evidence>
<proteinExistence type="predicted"/>